<feature type="compositionally biased region" description="Gly residues" evidence="1">
    <location>
        <begin position="1"/>
        <end position="12"/>
    </location>
</feature>
<feature type="region of interest" description="Disordered" evidence="1">
    <location>
        <begin position="1"/>
        <end position="56"/>
    </location>
</feature>
<feature type="non-terminal residue" evidence="2">
    <location>
        <position position="1"/>
    </location>
</feature>
<gene>
    <name evidence="2" type="ORF">AVDCRST_MAG87-753</name>
</gene>
<proteinExistence type="predicted"/>
<reference evidence="2" key="1">
    <citation type="submission" date="2020-02" db="EMBL/GenBank/DDBJ databases">
        <authorList>
            <person name="Meier V. D."/>
        </authorList>
    </citation>
    <scope>NUCLEOTIDE SEQUENCE</scope>
    <source>
        <strain evidence="2">AVDCRST_MAG87</strain>
    </source>
</reference>
<feature type="compositionally biased region" description="Gly residues" evidence="1">
    <location>
        <begin position="29"/>
        <end position="43"/>
    </location>
</feature>
<name>A0A6J4UFU4_9BACT</name>
<evidence type="ECO:0000256" key="1">
    <source>
        <dbReference type="SAM" id="MobiDB-lite"/>
    </source>
</evidence>
<dbReference type="AlphaFoldDB" id="A0A6J4UFU4"/>
<evidence type="ECO:0000313" key="2">
    <source>
        <dbReference type="EMBL" id="CAA9549580.1"/>
    </source>
</evidence>
<accession>A0A6J4UFU4</accession>
<protein>
    <submittedName>
        <fullName evidence="2">Uncharacterized protein</fullName>
    </submittedName>
</protein>
<feature type="non-terminal residue" evidence="2">
    <location>
        <position position="56"/>
    </location>
</feature>
<organism evidence="2">
    <name type="scientific">uncultured Thermomicrobiales bacterium</name>
    <dbReference type="NCBI Taxonomy" id="1645740"/>
    <lineage>
        <taxon>Bacteria</taxon>
        <taxon>Pseudomonadati</taxon>
        <taxon>Thermomicrobiota</taxon>
        <taxon>Thermomicrobia</taxon>
        <taxon>Thermomicrobiales</taxon>
        <taxon>environmental samples</taxon>
    </lineage>
</organism>
<sequence>ALGYTRAGGGQDTGLRRGRSAPRCAAGGFSSGLTGGGRVQHGGNGRDRPGAAQWRV</sequence>
<dbReference type="EMBL" id="CADCWJ010000184">
    <property type="protein sequence ID" value="CAA9549580.1"/>
    <property type="molecule type" value="Genomic_DNA"/>
</dbReference>